<comment type="caution">
    <text evidence="2">The sequence shown here is derived from an EMBL/GenBank/DDBJ whole genome shotgun (WGS) entry which is preliminary data.</text>
</comment>
<protein>
    <submittedName>
        <fullName evidence="2">Uncharacterized protein</fullName>
    </submittedName>
</protein>
<dbReference type="EMBL" id="LIAE01010252">
    <property type="protein sequence ID" value="PAV64629.1"/>
    <property type="molecule type" value="Genomic_DNA"/>
</dbReference>
<evidence type="ECO:0000256" key="1">
    <source>
        <dbReference type="SAM" id="MobiDB-lite"/>
    </source>
</evidence>
<gene>
    <name evidence="2" type="ORF">WR25_01702</name>
</gene>
<accession>A0A2A2JSS4</accession>
<dbReference type="AlphaFoldDB" id="A0A2A2JSS4"/>
<dbReference type="Proteomes" id="UP000218231">
    <property type="component" value="Unassembled WGS sequence"/>
</dbReference>
<organism evidence="2 3">
    <name type="scientific">Diploscapter pachys</name>
    <dbReference type="NCBI Taxonomy" id="2018661"/>
    <lineage>
        <taxon>Eukaryota</taxon>
        <taxon>Metazoa</taxon>
        <taxon>Ecdysozoa</taxon>
        <taxon>Nematoda</taxon>
        <taxon>Chromadorea</taxon>
        <taxon>Rhabditida</taxon>
        <taxon>Rhabditina</taxon>
        <taxon>Rhabditomorpha</taxon>
        <taxon>Rhabditoidea</taxon>
        <taxon>Rhabditidae</taxon>
        <taxon>Diploscapter</taxon>
    </lineage>
</organism>
<evidence type="ECO:0000313" key="2">
    <source>
        <dbReference type="EMBL" id="PAV64629.1"/>
    </source>
</evidence>
<feature type="compositionally biased region" description="Polar residues" evidence="1">
    <location>
        <begin position="44"/>
        <end position="61"/>
    </location>
</feature>
<proteinExistence type="predicted"/>
<evidence type="ECO:0000313" key="3">
    <source>
        <dbReference type="Proteomes" id="UP000218231"/>
    </source>
</evidence>
<sequence length="87" mass="9772">MNDEKQKSTERAAEKADEKWIAYTNMDGQTELIVQKLRLDIKQNPPSSSTRTQQQPCSSPDPSRLLLQVRIDVPLLLLPSSTSPPPN</sequence>
<keyword evidence="3" id="KW-1185">Reference proteome</keyword>
<reference evidence="2 3" key="1">
    <citation type="journal article" date="2017" name="Curr. Biol.">
        <title>Genome architecture and evolution of a unichromosomal asexual nematode.</title>
        <authorList>
            <person name="Fradin H."/>
            <person name="Zegar C."/>
            <person name="Gutwein M."/>
            <person name="Lucas J."/>
            <person name="Kovtun M."/>
            <person name="Corcoran D."/>
            <person name="Baugh L.R."/>
            <person name="Kiontke K."/>
            <person name="Gunsalus K."/>
            <person name="Fitch D.H."/>
            <person name="Piano F."/>
        </authorList>
    </citation>
    <scope>NUCLEOTIDE SEQUENCE [LARGE SCALE GENOMIC DNA]</scope>
    <source>
        <strain evidence="2">PF1309</strain>
    </source>
</reference>
<name>A0A2A2JSS4_9BILA</name>
<feature type="region of interest" description="Disordered" evidence="1">
    <location>
        <begin position="42"/>
        <end position="63"/>
    </location>
</feature>